<dbReference type="AlphaFoldDB" id="A0A150XXP1"/>
<dbReference type="EMBL" id="LRDB01000001">
    <property type="protein sequence ID" value="KYG83402.1"/>
    <property type="molecule type" value="Genomic_DNA"/>
</dbReference>
<protein>
    <recommendedName>
        <fullName evidence="2">CAAX prenyl protease 2/Lysostaphin resistance protein A-like domain-containing protein</fullName>
    </recommendedName>
</protein>
<keyword evidence="1" id="KW-0812">Transmembrane</keyword>
<dbReference type="GO" id="GO:0080120">
    <property type="term" value="P:CAAX-box protein maturation"/>
    <property type="evidence" value="ECO:0007669"/>
    <property type="project" value="UniProtKB-ARBA"/>
</dbReference>
<name>A0A150XXP1_9BACT</name>
<organism evidence="3 4">
    <name type="scientific">Roseivirga echinicomitans</name>
    <dbReference type="NCBI Taxonomy" id="296218"/>
    <lineage>
        <taxon>Bacteria</taxon>
        <taxon>Pseudomonadati</taxon>
        <taxon>Bacteroidota</taxon>
        <taxon>Cytophagia</taxon>
        <taxon>Cytophagales</taxon>
        <taxon>Roseivirgaceae</taxon>
        <taxon>Roseivirga</taxon>
    </lineage>
</organism>
<feature type="transmembrane region" description="Helical" evidence="1">
    <location>
        <begin position="57"/>
        <end position="74"/>
    </location>
</feature>
<evidence type="ECO:0000313" key="4">
    <source>
        <dbReference type="Proteomes" id="UP000075615"/>
    </source>
</evidence>
<keyword evidence="1" id="KW-1133">Transmembrane helix</keyword>
<feature type="domain" description="CAAX prenyl protease 2/Lysostaphin resistance protein A-like" evidence="2">
    <location>
        <begin position="34"/>
        <end position="169"/>
    </location>
</feature>
<comment type="caution">
    <text evidence="3">The sequence shown here is derived from an EMBL/GenBank/DDBJ whole genome shotgun (WGS) entry which is preliminary data.</text>
</comment>
<gene>
    <name evidence="3" type="ORF">AWN68_00945</name>
</gene>
<dbReference type="Proteomes" id="UP000075615">
    <property type="component" value="Unassembled WGS sequence"/>
</dbReference>
<dbReference type="Pfam" id="PF02517">
    <property type="entry name" value="Rce1-like"/>
    <property type="match status" value="1"/>
</dbReference>
<dbReference type="GO" id="GO:0004175">
    <property type="term" value="F:endopeptidase activity"/>
    <property type="evidence" value="ECO:0007669"/>
    <property type="project" value="UniProtKB-ARBA"/>
</dbReference>
<dbReference type="InterPro" id="IPR003675">
    <property type="entry name" value="Rce1/LyrA-like_dom"/>
</dbReference>
<reference evidence="3 4" key="1">
    <citation type="submission" date="2016-01" db="EMBL/GenBank/DDBJ databases">
        <title>Genome sequencing of Roseivirga echinicomitans KMM 6058.</title>
        <authorList>
            <person name="Selvaratnam C."/>
            <person name="Thevarajoo S."/>
            <person name="Goh K.M."/>
            <person name="Ee R."/>
            <person name="Chan K.-G."/>
            <person name="Chong C.S."/>
        </authorList>
    </citation>
    <scope>NUCLEOTIDE SEQUENCE [LARGE SCALE GENOMIC DNA]</scope>
    <source>
        <strain evidence="3 4">KMM 6058</strain>
    </source>
</reference>
<evidence type="ECO:0000259" key="2">
    <source>
        <dbReference type="Pfam" id="PF02517"/>
    </source>
</evidence>
<feature type="transmembrane region" description="Helical" evidence="1">
    <location>
        <begin position="135"/>
        <end position="152"/>
    </location>
</feature>
<evidence type="ECO:0000256" key="1">
    <source>
        <dbReference type="SAM" id="Phobius"/>
    </source>
</evidence>
<feature type="transmembrane region" description="Helical" evidence="1">
    <location>
        <begin position="164"/>
        <end position="182"/>
    </location>
</feature>
<feature type="transmembrane region" description="Helical" evidence="1">
    <location>
        <begin position="106"/>
        <end position="123"/>
    </location>
</feature>
<sequence>MKLGVLSLIIGFIILFISAEDITPEDFGGLSFELIFFMAVFIAPLLEEITFRGQHALNRNTRIVSLIAIILVTISQYSEWLNFTLGLALIMVILLARTERLSRDKFLPAYIIINSIMFALVHLSEGEFGLNIDTFLVLIQLGAGLIFNWICLNFKLRNAIYFHMSWNFILFSILFFALQFPFGKKVVKETEHGILSYEQVPFYDGKPNRIQMNSTEVTLEGQGIDALFRYLELAYKGKSADDFLINGPFFRFNLSYTSKHDTIFYQDFFEVLQNEELIRSAKKSESSLK</sequence>
<dbReference type="STRING" id="296218.AWN68_00945"/>
<evidence type="ECO:0000313" key="3">
    <source>
        <dbReference type="EMBL" id="KYG83402.1"/>
    </source>
</evidence>
<proteinExistence type="predicted"/>
<feature type="transmembrane region" description="Helical" evidence="1">
    <location>
        <begin position="29"/>
        <end position="45"/>
    </location>
</feature>
<accession>A0A150XXP1</accession>
<keyword evidence="1" id="KW-0472">Membrane</keyword>
<keyword evidence="4" id="KW-1185">Reference proteome</keyword>